<dbReference type="PRINTS" id="PR00039">
    <property type="entry name" value="HTHLYSR"/>
</dbReference>
<comment type="caution">
    <text evidence="6">The sequence shown here is derived from an EMBL/GenBank/DDBJ whole genome shotgun (WGS) entry which is preliminary data.</text>
</comment>
<reference evidence="6 7" key="1">
    <citation type="submission" date="2019-07" db="EMBL/GenBank/DDBJ databases">
        <title>Whole genome shotgun sequence of Skermanella aerolata NBRC 106429.</title>
        <authorList>
            <person name="Hosoyama A."/>
            <person name="Uohara A."/>
            <person name="Ohji S."/>
            <person name="Ichikawa N."/>
        </authorList>
    </citation>
    <scope>NUCLEOTIDE SEQUENCE [LARGE SCALE GENOMIC DNA]</scope>
    <source>
        <strain evidence="6 7">NBRC 106429</strain>
    </source>
</reference>
<keyword evidence="3" id="KW-0238">DNA-binding</keyword>
<comment type="similarity">
    <text evidence="1">Belongs to the LysR transcriptional regulatory family.</text>
</comment>
<feature type="domain" description="HTH lysR-type" evidence="5">
    <location>
        <begin position="3"/>
        <end position="60"/>
    </location>
</feature>
<dbReference type="Gene3D" id="1.10.10.10">
    <property type="entry name" value="Winged helix-like DNA-binding domain superfamily/Winged helix DNA-binding domain"/>
    <property type="match status" value="1"/>
</dbReference>
<dbReference type="EMBL" id="BJYZ01000049">
    <property type="protein sequence ID" value="GEO42744.1"/>
    <property type="molecule type" value="Genomic_DNA"/>
</dbReference>
<dbReference type="RefSeq" id="WP_044436444.1">
    <property type="nucleotide sequence ID" value="NZ_BJYZ01000049.1"/>
</dbReference>
<accession>A0A512E208</accession>
<keyword evidence="7" id="KW-1185">Reference proteome</keyword>
<evidence type="ECO:0000256" key="1">
    <source>
        <dbReference type="ARBA" id="ARBA00009437"/>
    </source>
</evidence>
<dbReference type="InterPro" id="IPR000847">
    <property type="entry name" value="LysR_HTH_N"/>
</dbReference>
<dbReference type="PANTHER" id="PTHR30419:SF8">
    <property type="entry name" value="NITROGEN ASSIMILATION TRANSCRIPTIONAL ACTIVATOR-RELATED"/>
    <property type="match status" value="1"/>
</dbReference>
<dbReference type="GO" id="GO:0003677">
    <property type="term" value="F:DNA binding"/>
    <property type="evidence" value="ECO:0007669"/>
    <property type="project" value="UniProtKB-KW"/>
</dbReference>
<dbReference type="InterPro" id="IPR005119">
    <property type="entry name" value="LysR_subst-bd"/>
</dbReference>
<protein>
    <submittedName>
        <fullName evidence="6">LysR family transcriptional regulator</fullName>
    </submittedName>
</protein>
<dbReference type="InterPro" id="IPR050950">
    <property type="entry name" value="HTH-type_LysR_regulators"/>
</dbReference>
<dbReference type="FunFam" id="1.10.10.10:FF:000001">
    <property type="entry name" value="LysR family transcriptional regulator"/>
    <property type="match status" value="1"/>
</dbReference>
<keyword evidence="4" id="KW-0804">Transcription</keyword>
<keyword evidence="2" id="KW-0805">Transcription regulation</keyword>
<evidence type="ECO:0000256" key="2">
    <source>
        <dbReference type="ARBA" id="ARBA00023015"/>
    </source>
</evidence>
<evidence type="ECO:0000313" key="7">
    <source>
        <dbReference type="Proteomes" id="UP000321523"/>
    </source>
</evidence>
<dbReference type="OrthoDB" id="7282659at2"/>
<name>A0A512E208_9PROT</name>
<dbReference type="SUPFAM" id="SSF46785">
    <property type="entry name" value="Winged helix' DNA-binding domain"/>
    <property type="match status" value="1"/>
</dbReference>
<dbReference type="Gene3D" id="3.40.190.290">
    <property type="match status" value="1"/>
</dbReference>
<dbReference type="SUPFAM" id="SSF53850">
    <property type="entry name" value="Periplasmic binding protein-like II"/>
    <property type="match status" value="1"/>
</dbReference>
<dbReference type="InterPro" id="IPR036390">
    <property type="entry name" value="WH_DNA-bd_sf"/>
</dbReference>
<dbReference type="GO" id="GO:0005829">
    <property type="term" value="C:cytosol"/>
    <property type="evidence" value="ECO:0007669"/>
    <property type="project" value="TreeGrafter"/>
</dbReference>
<gene>
    <name evidence="6" type="ORF">SAE02_68920</name>
</gene>
<organism evidence="6 7">
    <name type="scientific">Skermanella aerolata</name>
    <dbReference type="NCBI Taxonomy" id="393310"/>
    <lineage>
        <taxon>Bacteria</taxon>
        <taxon>Pseudomonadati</taxon>
        <taxon>Pseudomonadota</taxon>
        <taxon>Alphaproteobacteria</taxon>
        <taxon>Rhodospirillales</taxon>
        <taxon>Azospirillaceae</taxon>
        <taxon>Skermanella</taxon>
    </lineage>
</organism>
<dbReference type="Pfam" id="PF03466">
    <property type="entry name" value="LysR_substrate"/>
    <property type="match status" value="1"/>
</dbReference>
<evidence type="ECO:0000259" key="5">
    <source>
        <dbReference type="PROSITE" id="PS50931"/>
    </source>
</evidence>
<sequence length="295" mass="32345">MNMHLRQVRSFVVVARFSSFTRAADLLNLTQPALTVQIRQLEQSLGVKLFDRNTRAVELTRIGREMLPVLERLLGEFDAVVANAREMANLRYGTVRIAALPSVAATVLPPLIARFKERHPQIRVVLRDSVGERINAAVRDEAVDFGIGSDIEPDAELETVPLFEDVMRAVVPAAHPLADAVEIRLDRLIEEPLILMDKGSSVRSLIDRAFADGGHLVVPAYEVTYMSTAVGLVRAGLGIAILPSTAIELRMEAELPSLAIGNPVLRRPITLVLKAGRSLPPAAEALRDMLTSWEA</sequence>
<dbReference type="Pfam" id="PF00126">
    <property type="entry name" value="HTH_1"/>
    <property type="match status" value="1"/>
</dbReference>
<dbReference type="PANTHER" id="PTHR30419">
    <property type="entry name" value="HTH-TYPE TRANSCRIPTIONAL REGULATOR YBHD"/>
    <property type="match status" value="1"/>
</dbReference>
<dbReference type="CDD" id="cd08440">
    <property type="entry name" value="PBP2_LTTR_like_4"/>
    <property type="match status" value="1"/>
</dbReference>
<dbReference type="AlphaFoldDB" id="A0A512E208"/>
<dbReference type="InterPro" id="IPR036388">
    <property type="entry name" value="WH-like_DNA-bd_sf"/>
</dbReference>
<proteinExistence type="inferred from homology"/>
<evidence type="ECO:0000256" key="4">
    <source>
        <dbReference type="ARBA" id="ARBA00023163"/>
    </source>
</evidence>
<dbReference type="GO" id="GO:0003700">
    <property type="term" value="F:DNA-binding transcription factor activity"/>
    <property type="evidence" value="ECO:0007669"/>
    <property type="project" value="InterPro"/>
</dbReference>
<dbReference type="PROSITE" id="PS50931">
    <property type="entry name" value="HTH_LYSR"/>
    <property type="match status" value="1"/>
</dbReference>
<dbReference type="Proteomes" id="UP000321523">
    <property type="component" value="Unassembled WGS sequence"/>
</dbReference>
<evidence type="ECO:0000313" key="6">
    <source>
        <dbReference type="EMBL" id="GEO42744.1"/>
    </source>
</evidence>
<evidence type="ECO:0000256" key="3">
    <source>
        <dbReference type="ARBA" id="ARBA00023125"/>
    </source>
</evidence>